<evidence type="ECO:0000313" key="2">
    <source>
        <dbReference type="Proteomes" id="UP001610446"/>
    </source>
</evidence>
<sequence>MATNAASFVDPLAQLFAHSLRSPILRRPDEEGLDFEEVWFPSLDGVVLEGWFIPAKGSNKLIIANHPMPCNRYGYPGHLPGFQQFGGFECNFIKDYKVLHDAGYNVICYDLRNHGRSSTGSGGICGIGQLECRDVVGSILYARSRADTANMEIGLLSRCLGANSTIIAASRFPEHFADIKAIIALQPVSARAFIETGAKAAGVDPQEAAQEFDVNIHNRTGFHIDELSPIPYSKDVKTPTLVVQVRKDVMTYPGDVQAVYDNLGSQQKELFWIEGTTRRFDGYNYFGTRPEKMLSWYGKHMTT</sequence>
<name>A0ABR4KEC7_9EURO</name>
<evidence type="ECO:0000313" key="1">
    <source>
        <dbReference type="EMBL" id="KAL2850626.1"/>
    </source>
</evidence>
<proteinExistence type="predicted"/>
<dbReference type="EMBL" id="JBFXLU010000035">
    <property type="protein sequence ID" value="KAL2850626.1"/>
    <property type="molecule type" value="Genomic_DNA"/>
</dbReference>
<organism evidence="1 2">
    <name type="scientific">Aspergillus pseudoustus</name>
    <dbReference type="NCBI Taxonomy" id="1810923"/>
    <lineage>
        <taxon>Eukaryota</taxon>
        <taxon>Fungi</taxon>
        <taxon>Dikarya</taxon>
        <taxon>Ascomycota</taxon>
        <taxon>Pezizomycotina</taxon>
        <taxon>Eurotiomycetes</taxon>
        <taxon>Eurotiomycetidae</taxon>
        <taxon>Eurotiales</taxon>
        <taxon>Aspergillaceae</taxon>
        <taxon>Aspergillus</taxon>
        <taxon>Aspergillus subgen. Nidulantes</taxon>
    </lineage>
</organism>
<protein>
    <submittedName>
        <fullName evidence="1">Alpha/beta-hydrolase</fullName>
    </submittedName>
</protein>
<accession>A0ABR4KEC7</accession>
<comment type="caution">
    <text evidence="1">The sequence shown here is derived from an EMBL/GenBank/DDBJ whole genome shotgun (WGS) entry which is preliminary data.</text>
</comment>
<dbReference type="Proteomes" id="UP001610446">
    <property type="component" value="Unassembled WGS sequence"/>
</dbReference>
<gene>
    <name evidence="1" type="ORF">BJY01DRAFT_127518</name>
</gene>
<reference evidence="1 2" key="1">
    <citation type="submission" date="2024-07" db="EMBL/GenBank/DDBJ databases">
        <title>Section-level genome sequencing and comparative genomics of Aspergillus sections Usti and Cavernicolus.</title>
        <authorList>
            <consortium name="Lawrence Berkeley National Laboratory"/>
            <person name="Nybo J.L."/>
            <person name="Vesth T.C."/>
            <person name="Theobald S."/>
            <person name="Frisvad J.C."/>
            <person name="Larsen T.O."/>
            <person name="Kjaerboelling I."/>
            <person name="Rothschild-Mancinelli K."/>
            <person name="Lyhne E.K."/>
            <person name="Kogle M.E."/>
            <person name="Barry K."/>
            <person name="Clum A."/>
            <person name="Na H."/>
            <person name="Ledsgaard L."/>
            <person name="Lin J."/>
            <person name="Lipzen A."/>
            <person name="Kuo A."/>
            <person name="Riley R."/>
            <person name="Mondo S."/>
            <person name="Labutti K."/>
            <person name="Haridas S."/>
            <person name="Pangalinan J."/>
            <person name="Salamov A.A."/>
            <person name="Simmons B.A."/>
            <person name="Magnuson J.K."/>
            <person name="Chen J."/>
            <person name="Drula E."/>
            <person name="Henrissat B."/>
            <person name="Wiebenga A."/>
            <person name="Lubbers R.J."/>
            <person name="Gomes A.C."/>
            <person name="Makela M.R."/>
            <person name="Stajich J."/>
            <person name="Grigoriev I.V."/>
            <person name="Mortensen U.H."/>
            <person name="De Vries R.P."/>
            <person name="Baker S.E."/>
            <person name="Andersen M.R."/>
        </authorList>
    </citation>
    <scope>NUCLEOTIDE SEQUENCE [LARGE SCALE GENOMIC DNA]</scope>
    <source>
        <strain evidence="1 2">CBS 123904</strain>
    </source>
</reference>
<dbReference type="InterPro" id="IPR029058">
    <property type="entry name" value="AB_hydrolase_fold"/>
</dbReference>
<dbReference type="SUPFAM" id="SSF53474">
    <property type="entry name" value="alpha/beta-Hydrolases"/>
    <property type="match status" value="1"/>
</dbReference>
<keyword evidence="2" id="KW-1185">Reference proteome</keyword>
<dbReference type="Gene3D" id="3.40.50.1820">
    <property type="entry name" value="alpha/beta hydrolase"/>
    <property type="match status" value="1"/>
</dbReference>